<evidence type="ECO:0000259" key="4">
    <source>
        <dbReference type="Pfam" id="PF00933"/>
    </source>
</evidence>
<evidence type="ECO:0000313" key="5">
    <source>
        <dbReference type="EMBL" id="BFO19160.1"/>
    </source>
</evidence>
<protein>
    <recommendedName>
        <fullName evidence="4">Glycoside hydrolase family 3 N-terminal domain-containing protein</fullName>
    </recommendedName>
</protein>
<reference evidence="5" key="2">
    <citation type="submission" date="2024-07" db="EMBL/GenBank/DDBJ databases">
        <title>Streptomyces haneummycinica sp. nov., a new antibiotic-producing actinobacterium isolated from marine sediment.</title>
        <authorList>
            <person name="Uemura M."/>
            <person name="Hamada M."/>
            <person name="Hirano S."/>
            <person name="Kobayashi K."/>
            <person name="Ohshiro T."/>
            <person name="Kobayashi T."/>
            <person name="Terahara T."/>
        </authorList>
    </citation>
    <scope>NUCLEOTIDE SEQUENCE</scope>
    <source>
        <strain evidence="5">KM77-8</strain>
    </source>
</reference>
<dbReference type="SUPFAM" id="SSF51445">
    <property type="entry name" value="(Trans)glycosidases"/>
    <property type="match status" value="1"/>
</dbReference>
<evidence type="ECO:0000256" key="3">
    <source>
        <dbReference type="SAM" id="MobiDB-lite"/>
    </source>
</evidence>
<dbReference type="AlphaFoldDB" id="A0AAT9HNW4"/>
<proteinExistence type="inferred from homology"/>
<dbReference type="GO" id="GO:0045493">
    <property type="term" value="P:xylan catabolic process"/>
    <property type="evidence" value="ECO:0007669"/>
    <property type="project" value="InterPro"/>
</dbReference>
<comment type="similarity">
    <text evidence="1">Belongs to the glycosyl hydrolase 3 family.</text>
</comment>
<sequence length="169" mass="18448">MGTRERADVLLPPFEMAIREGGARSVMHAYTDTDGMPSAADETLLTELLRDTWDFDGTVVADYFGIAFLKTLHGIAADWADAAGAALRAGVDVELPTVKTFGAPRRRRHRRQDPGGGRRSRPAPRPRPEGTARPPRPGLEPGPARTRRRRPRRPGSAARTGRPGPAREP</sequence>
<dbReference type="InterPro" id="IPR001764">
    <property type="entry name" value="Glyco_hydro_3_N"/>
</dbReference>
<dbReference type="GO" id="GO:0031222">
    <property type="term" value="P:arabinan catabolic process"/>
    <property type="evidence" value="ECO:0007669"/>
    <property type="project" value="TreeGrafter"/>
</dbReference>
<dbReference type="PANTHER" id="PTHR42721">
    <property type="entry name" value="SUGAR HYDROLASE-RELATED"/>
    <property type="match status" value="1"/>
</dbReference>
<evidence type="ECO:0000256" key="2">
    <source>
        <dbReference type="ARBA" id="ARBA00022801"/>
    </source>
</evidence>
<organism evidence="5">
    <name type="scientific">Streptomyces haneummycinicus</name>
    <dbReference type="NCBI Taxonomy" id="3074435"/>
    <lineage>
        <taxon>Bacteria</taxon>
        <taxon>Bacillati</taxon>
        <taxon>Actinomycetota</taxon>
        <taxon>Actinomycetes</taxon>
        <taxon>Kitasatosporales</taxon>
        <taxon>Streptomycetaceae</taxon>
        <taxon>Streptomyces</taxon>
    </lineage>
</organism>
<dbReference type="EMBL" id="AP035768">
    <property type="protein sequence ID" value="BFO19160.1"/>
    <property type="molecule type" value="Genomic_DNA"/>
</dbReference>
<evidence type="ECO:0000256" key="1">
    <source>
        <dbReference type="ARBA" id="ARBA00005336"/>
    </source>
</evidence>
<feature type="compositionally biased region" description="Low complexity" evidence="3">
    <location>
        <begin position="154"/>
        <end position="169"/>
    </location>
</feature>
<reference evidence="5" key="1">
    <citation type="submission" date="2024-06" db="EMBL/GenBank/DDBJ databases">
        <authorList>
            <consortium name="consrtm"/>
            <person name="Uemura M."/>
            <person name="Terahara T."/>
        </authorList>
    </citation>
    <scope>NUCLEOTIDE SEQUENCE</scope>
    <source>
        <strain evidence="5">KM77-8</strain>
    </source>
</reference>
<accession>A0AAT9HNW4</accession>
<dbReference type="InterPro" id="IPR044993">
    <property type="entry name" value="BXL"/>
</dbReference>
<dbReference type="Gene3D" id="3.20.20.300">
    <property type="entry name" value="Glycoside hydrolase, family 3, N-terminal domain"/>
    <property type="match status" value="1"/>
</dbReference>
<dbReference type="GO" id="GO:0009044">
    <property type="term" value="F:xylan 1,4-beta-xylosidase activity"/>
    <property type="evidence" value="ECO:0007669"/>
    <property type="project" value="InterPro"/>
</dbReference>
<dbReference type="GO" id="GO:0046556">
    <property type="term" value="F:alpha-L-arabinofuranosidase activity"/>
    <property type="evidence" value="ECO:0007669"/>
    <property type="project" value="TreeGrafter"/>
</dbReference>
<feature type="region of interest" description="Disordered" evidence="3">
    <location>
        <begin position="94"/>
        <end position="169"/>
    </location>
</feature>
<dbReference type="InterPro" id="IPR017853">
    <property type="entry name" value="GH"/>
</dbReference>
<name>A0AAT9HNW4_9ACTN</name>
<feature type="domain" description="Glycoside hydrolase family 3 N-terminal" evidence="4">
    <location>
        <begin position="8"/>
        <end position="97"/>
    </location>
</feature>
<dbReference type="Pfam" id="PF00933">
    <property type="entry name" value="Glyco_hydro_3"/>
    <property type="match status" value="1"/>
</dbReference>
<dbReference type="PANTHER" id="PTHR42721:SF3">
    <property type="entry name" value="BETA-D-XYLOSIDASE 5-RELATED"/>
    <property type="match status" value="1"/>
</dbReference>
<gene>
    <name evidence="5" type="ORF">SHKM778_55480</name>
</gene>
<dbReference type="InterPro" id="IPR036962">
    <property type="entry name" value="Glyco_hydro_3_N_sf"/>
</dbReference>
<keyword evidence="2" id="KW-0378">Hydrolase</keyword>